<dbReference type="PANTHER" id="PTHR30441:SF8">
    <property type="entry name" value="DUF748 DOMAIN-CONTAINING PROTEIN"/>
    <property type="match status" value="1"/>
</dbReference>
<dbReference type="AlphaFoldDB" id="A0A0G9HCV8"/>
<dbReference type="PATRIC" id="fig|1440763.5.peg.1575"/>
<evidence type="ECO:0008006" key="3">
    <source>
        <dbReference type="Google" id="ProtNLM"/>
    </source>
</evidence>
<dbReference type="InterPro" id="IPR052894">
    <property type="entry name" value="AsmA-related"/>
</dbReference>
<dbReference type="InterPro" id="IPR036737">
    <property type="entry name" value="OmpA-like_sf"/>
</dbReference>
<sequence length="1195" mass="127183">MDTRKAWRNIRWDKGRDQALAVYRSRRGRRIGLGFLIAIVVFGLLGFLAAPSIIRSQIASRASTALGRPVTVGDVSLNPFTLKLVVEHLHIGEPDGHAAFVDVDRLTANASWASLFRAAPILDELRIDSPRVRIRRTAPQRFNFTDILERLASKPAAPDTGPARFAVSNIALHGGQIDFDDRVLDATHRVDHLELGIPFIASLPSDTDIFVQPLLAMNVDGSPLKAQGQTKPFASSRESSITFRFDRLDLARYVGFAPTPLPVAVPSGKLTGVLALHFVMAEAHPSIRLNGRLALDDLKVTGKDGSALLDLGHGDAELTVLEPLTSRYRLGAVTLERASVRYAVLPGGKSNFDALTATGPTANAPPADAKAAPLDVRIDSLTLKDSHIAYADLAASSPAHLDLEHLQGTLRGLSTVKARAATLDVSARMAGGSVSTQGSVDLPAGHYTGKLALKEVSLPALMPLVPPLLNADITGGKIDAEGTLALGWSESTTLRLTNTKARLDGFTLVPRGGRASPVTWTSLSAGIALIDLASREARVDEVLLGGLGLDLQRLANGNVDLASVMPPSASAAHPAGSDWHWSVAHLGLNDGKLTLRDAKAPGKRNTVTMNATAFGIDGLSDNLHQPLKLDLKGSLGDGAFAVTGTVRPDPLDADLTIQTTRIDVAPLQNLVTVPLNVRVGSGLLSLDGQVRYAAQKDTARIGYRGRATLGRVRVLDKVTNDDFLRWTSLSASNMVVDLGQGVPRVAIGGLALDDFYARVIINATGRLNLQDVIASPEAPGAVSVTQAQANPAPAVAPAAVPAASGPDADIRIGQITLSRGQLNYTDNFIKPNYTADVTQLTGKIGAFGTAGNAPPAELTLQGQLDSNAPVDIEGTINPLAPVAFLDITAKAEGIQLTNLSPYSGKYAGYPISSGRLNVDVHYTLDQRKLSADNHIFIDQLTFGDRIEGPGISHLPVKLAVALLRDSQGRIDVHVPVSGSLDDPHFSVGGLVWRAIGNLIVKAVTSPFRLLASIGGGREDLGYVEFAPGSDVLDAAAQDKLGQIVKVLGDKPSVSLDIIGRIDPAKDESGLRKVMVEDLIHKEQVSAKGDDATAPTADEQDKYLERAYRHADFPKPKNVIGLTKSQPPEEMRTLMETNMPVDADALRHLAERRANAVRQWLQGKVDDKRLFVQAPKLDPKGIDDAGKTTRVDFGLH</sequence>
<name>A0A0G9HCV8_9GAMM</name>
<dbReference type="GO" id="GO:0005886">
    <property type="term" value="C:plasma membrane"/>
    <property type="evidence" value="ECO:0007669"/>
    <property type="project" value="TreeGrafter"/>
</dbReference>
<dbReference type="KEGG" id="lrz:BJI69_00450"/>
<reference evidence="2" key="1">
    <citation type="submission" date="2016-09" db="EMBL/GenBank/DDBJ databases">
        <authorList>
            <person name="Lysoe E."/>
        </authorList>
    </citation>
    <scope>NUCLEOTIDE SEQUENCE [LARGE SCALE GENOMIC DNA]</scope>
    <source>
        <strain evidence="2">LJ96T</strain>
    </source>
</reference>
<dbReference type="Proteomes" id="UP000182987">
    <property type="component" value="Chromosome"/>
</dbReference>
<organism evidence="1 2">
    <name type="scientific">Luteibacter rhizovicinus DSM 16549</name>
    <dbReference type="NCBI Taxonomy" id="1440763"/>
    <lineage>
        <taxon>Bacteria</taxon>
        <taxon>Pseudomonadati</taxon>
        <taxon>Pseudomonadota</taxon>
        <taxon>Gammaproteobacteria</taxon>
        <taxon>Lysobacterales</taxon>
        <taxon>Rhodanobacteraceae</taxon>
        <taxon>Luteibacter</taxon>
    </lineage>
</organism>
<dbReference type="STRING" id="1440763.BJI69_00450"/>
<gene>
    <name evidence="1" type="ORF">BJI69_00450</name>
</gene>
<keyword evidence="2" id="KW-1185">Reference proteome</keyword>
<accession>A0A0G9HCV8</accession>
<dbReference type="Gene3D" id="3.30.1330.60">
    <property type="entry name" value="OmpA-like domain"/>
    <property type="match status" value="1"/>
</dbReference>
<dbReference type="Pfam" id="PF05359">
    <property type="entry name" value="DUF748"/>
    <property type="match status" value="2"/>
</dbReference>
<dbReference type="InterPro" id="IPR008023">
    <property type="entry name" value="DUF748"/>
</dbReference>
<evidence type="ECO:0000313" key="2">
    <source>
        <dbReference type="Proteomes" id="UP000182987"/>
    </source>
</evidence>
<dbReference type="EMBL" id="CP017480">
    <property type="protein sequence ID" value="APG02521.1"/>
    <property type="molecule type" value="Genomic_DNA"/>
</dbReference>
<dbReference type="PANTHER" id="PTHR30441">
    <property type="entry name" value="DUF748 DOMAIN-CONTAINING PROTEIN"/>
    <property type="match status" value="1"/>
</dbReference>
<dbReference type="OrthoDB" id="9757969at2"/>
<evidence type="ECO:0000313" key="1">
    <source>
        <dbReference type="EMBL" id="APG02521.1"/>
    </source>
</evidence>
<dbReference type="RefSeq" id="WP_046967366.1">
    <property type="nucleotide sequence ID" value="NZ_CP017480.1"/>
</dbReference>
<protein>
    <recommendedName>
        <fullName evidence="3">DUF748 domain-containing protein</fullName>
    </recommendedName>
</protein>
<proteinExistence type="predicted"/>
<dbReference type="GO" id="GO:0090313">
    <property type="term" value="P:regulation of protein targeting to membrane"/>
    <property type="evidence" value="ECO:0007669"/>
    <property type="project" value="TreeGrafter"/>
</dbReference>